<feature type="transmembrane region" description="Helical" evidence="3">
    <location>
        <begin position="7"/>
        <end position="25"/>
    </location>
</feature>
<evidence type="ECO:0000256" key="1">
    <source>
        <dbReference type="SAM" id="Coils"/>
    </source>
</evidence>
<protein>
    <submittedName>
        <fullName evidence="4">Uncharacterized protein</fullName>
    </submittedName>
</protein>
<proteinExistence type="predicted"/>
<dbReference type="EMBL" id="MK500334">
    <property type="protein sequence ID" value="QBK86594.1"/>
    <property type="molecule type" value="Genomic_DNA"/>
</dbReference>
<reference evidence="4" key="1">
    <citation type="journal article" date="2019" name="MBio">
        <title>Virus Genomes from Deep Sea Sediments Expand the Ocean Megavirome and Support Independent Origins of Viral Gigantism.</title>
        <authorList>
            <person name="Backstrom D."/>
            <person name="Yutin N."/>
            <person name="Jorgensen S.L."/>
            <person name="Dharamshi J."/>
            <person name="Homa F."/>
            <person name="Zaremba-Niedwiedzka K."/>
            <person name="Spang A."/>
            <person name="Wolf Y.I."/>
            <person name="Koonin E.V."/>
            <person name="Ettema T.J."/>
        </authorList>
    </citation>
    <scope>NUCLEOTIDE SEQUENCE</scope>
</reference>
<keyword evidence="1" id="KW-0175">Coiled coil</keyword>
<keyword evidence="3" id="KW-0472">Membrane</keyword>
<name>A0A481YVL8_9VIRU</name>
<feature type="region of interest" description="Disordered" evidence="2">
    <location>
        <begin position="75"/>
        <end position="95"/>
    </location>
</feature>
<evidence type="ECO:0000256" key="2">
    <source>
        <dbReference type="SAM" id="MobiDB-lite"/>
    </source>
</evidence>
<keyword evidence="3" id="KW-1133">Transmembrane helix</keyword>
<organism evidence="4">
    <name type="scientific">Marseillevirus LCMAC102</name>
    <dbReference type="NCBI Taxonomy" id="2506603"/>
    <lineage>
        <taxon>Viruses</taxon>
        <taxon>Varidnaviria</taxon>
        <taxon>Bamfordvirae</taxon>
        <taxon>Nucleocytoviricota</taxon>
        <taxon>Megaviricetes</taxon>
        <taxon>Pimascovirales</taxon>
        <taxon>Pimascovirales incertae sedis</taxon>
        <taxon>Marseilleviridae</taxon>
    </lineage>
</organism>
<keyword evidence="3" id="KW-0812">Transmembrane</keyword>
<evidence type="ECO:0000313" key="4">
    <source>
        <dbReference type="EMBL" id="QBK86594.1"/>
    </source>
</evidence>
<sequence length="146" mass="16968">MQSNTQILVHTGIELVVIGGVIFWFNRKLVLCQNEIDEFRTKITKYEDRITQLENILAHHDQILRKFVVENPQLSNQKQSPNLSHDIQQSPTSLPPLDVPTEYLDELLKNELDNITESRECTDDVCELKGSRLKKKNRVKKSKKQT</sequence>
<gene>
    <name evidence="4" type="ORF">LCMAC102_03890</name>
</gene>
<accession>A0A481YVL8</accession>
<evidence type="ECO:0000256" key="3">
    <source>
        <dbReference type="SAM" id="Phobius"/>
    </source>
</evidence>
<feature type="compositionally biased region" description="Polar residues" evidence="2">
    <location>
        <begin position="75"/>
        <end position="92"/>
    </location>
</feature>
<feature type="coiled-coil region" evidence="1">
    <location>
        <begin position="29"/>
        <end position="56"/>
    </location>
</feature>